<evidence type="ECO:0000256" key="5">
    <source>
        <dbReference type="ARBA" id="ARBA00022989"/>
    </source>
</evidence>
<dbReference type="SUPFAM" id="SSF56672">
    <property type="entry name" value="DNA/RNA polymerases"/>
    <property type="match status" value="2"/>
</dbReference>
<dbReference type="Proteomes" id="UP001274896">
    <property type="component" value="Unassembled WGS sequence"/>
</dbReference>
<comment type="subcellular location">
    <subcellularLocation>
        <location evidence="1">Membrane</location>
        <topology evidence="1">Multi-pass membrane protein</topology>
    </subcellularLocation>
</comment>
<feature type="transmembrane region" description="Helical" evidence="9">
    <location>
        <begin position="279"/>
        <end position="302"/>
    </location>
</feature>
<dbReference type="EMBL" id="JAUCMX010000008">
    <property type="protein sequence ID" value="KAK3538078.1"/>
    <property type="molecule type" value="Genomic_DNA"/>
</dbReference>
<dbReference type="AlphaFoldDB" id="A0AAE0V6H5"/>
<evidence type="ECO:0000256" key="8">
    <source>
        <dbReference type="SAM" id="MobiDB-lite"/>
    </source>
</evidence>
<evidence type="ECO:0000256" key="2">
    <source>
        <dbReference type="ARBA" id="ARBA00010879"/>
    </source>
</evidence>
<dbReference type="EC" id="3.1.26.4" evidence="3"/>
<keyword evidence="4 7" id="KW-0812">Transmembrane</keyword>
<dbReference type="PANTHER" id="PTHR47027">
    <property type="entry name" value="REVERSE TRANSCRIPTASE DOMAIN-CONTAINING PROTEIN"/>
    <property type="match status" value="1"/>
</dbReference>
<keyword evidence="5 9" id="KW-1133">Transmembrane helix</keyword>
<proteinExistence type="inferred from homology"/>
<dbReference type="PANTHER" id="PTHR47027:SF28">
    <property type="entry name" value="ENDONUCLEASE-REVERSE TRANSCRIPTASE"/>
    <property type="match status" value="1"/>
</dbReference>
<dbReference type="CDD" id="cd01650">
    <property type="entry name" value="RT_nLTR_like"/>
    <property type="match status" value="1"/>
</dbReference>
<feature type="domain" description="MARVEL" evidence="11">
    <location>
        <begin position="208"/>
        <end position="328"/>
    </location>
</feature>
<feature type="transmembrane region" description="Helical" evidence="9">
    <location>
        <begin position="394"/>
        <end position="415"/>
    </location>
</feature>
<accession>A0AAE0V6H5</accession>
<evidence type="ECO:0000256" key="3">
    <source>
        <dbReference type="ARBA" id="ARBA00012180"/>
    </source>
</evidence>
<dbReference type="InterPro" id="IPR043502">
    <property type="entry name" value="DNA/RNA_pol_sf"/>
</dbReference>
<dbReference type="PROSITE" id="PS50878">
    <property type="entry name" value="RT_POL"/>
    <property type="match status" value="1"/>
</dbReference>
<keyword evidence="13" id="KW-1185">Reference proteome</keyword>
<keyword evidence="6 7" id="KW-0472">Membrane</keyword>
<dbReference type="Pfam" id="PF00078">
    <property type="entry name" value="RVT_1"/>
    <property type="match status" value="2"/>
</dbReference>
<dbReference type="GO" id="GO:0004523">
    <property type="term" value="F:RNA-DNA hybrid ribonuclease activity"/>
    <property type="evidence" value="ECO:0007669"/>
    <property type="project" value="UniProtKB-EC"/>
</dbReference>
<name>A0AAE0V6H5_9TELE</name>
<gene>
    <name evidence="12" type="ORF">QTP70_028638</name>
</gene>
<evidence type="ECO:0000313" key="13">
    <source>
        <dbReference type="Proteomes" id="UP001274896"/>
    </source>
</evidence>
<evidence type="ECO:0000256" key="1">
    <source>
        <dbReference type="ARBA" id="ARBA00004141"/>
    </source>
</evidence>
<dbReference type="Pfam" id="PF01284">
    <property type="entry name" value="MARVEL"/>
    <property type="match status" value="1"/>
</dbReference>
<sequence length="1226" mass="138909">MAVVVNPGLDRSGEDSFELHSVDLELEAVEKQIRDLQVKQAQLRQRKAALESSRTDAHLSQVNSRRETITPTTSTPCASLPRPSARTRPAQVSFTPAPGYHAAWMQQQRKTRAKPRARTSPPPPPPVFEIPTQNRFAPLRETECDTVIIGDSIVRHIRATAAKGKVHTRCLPGARVLDVSAQVPAILKKNIGAVVLHAGTNDIRLRQTEILKKDFRSLVELIFGGLTWCLVASTRVDPPNPQGWVMFVSIFCFVFTTLWFIIFLCGANQSSVWPGLDTAYHFIAVLFYLSSSVALASVTLYYKNVLTSGFYTPILHDNNTTAQNFKTYQENIAAVSVSEGMAAATATAMANLPSGIGICTTAPEIFYLPELIFGGLVWILVASTHIQPENPQGWVMFVSVFCFVMTFMWLIIFACGAHKNKGGWATATTTTVPVLKKSTVSCPNDYRPVVLTPIVMKCFKRLVMRHIKTQLPPSLDLLWFVYSPDCETEPAGPEHPPLQLDPGLPGRPQSVRIGNSFFSTTTLSIGAPQGCLLSPLLFTLLTHNCAAMHSSNHIIKFADDMTVMGLISKNDESAYREEVQCLTTWCRANNLSLNIDKTKKMVVDFRRAQSDHSPLSFDRSPVEIVKSTKFPGVHLVENFTSTQLNTSSITEKAQQCLYFLRRLRKAHLPPPILTMFYRGTMESVLSSCITAWFGNCTVSDRKTLQRIVRTAEKIIGRSLPSITDMYTTRCIRKANNIDFVYHFLAALFYLSASVPLATITLSMRNSTVVSSVNRFRFYQIDIAAVIRKDEVRKALKRMKSGKAVGPDDIPVEVWKCLGEAAVEFLANLFNRVLESERMPEEWRRSVLVPIFKNKGDVQSCSNYRGIKLMSHTMKLWERVVEARLRKVVEICEQQYGFMPRKSTTDAIFALRILMEKYRDGQRELHCVFVDLEKAYDRVPREELWYCMRKSGVAEKYVRVVQDMYERSRTVVRCAVGQTEEFNVEVGLHQGSALSPFLFAMVMDQLSEEVRQESPWTMMFADDIVICSESREQVEENLERWRFALERRGMKVSRSKTEYMCVNEREGSGTVRLQGEEVKKVQEFKYLGSTVQSNGECGKEVKKRVQAGWNGWRKVWGVLCERKISARIKGKVYRTVVRAAMLYGLETVSLRKRQESELEVAELKMLRFSLGVTRLDRIRNEYIRGTAHVGRLGDKVREDRLRWFGHVQRREMFIMIYNPTLGVYNGS</sequence>
<dbReference type="GO" id="GO:0008168">
    <property type="term" value="F:methyltransferase activity"/>
    <property type="evidence" value="ECO:0007669"/>
    <property type="project" value="InterPro"/>
</dbReference>
<dbReference type="PRINTS" id="PR01884">
    <property type="entry name" value="MALPROTEIN"/>
</dbReference>
<evidence type="ECO:0000313" key="12">
    <source>
        <dbReference type="EMBL" id="KAK3538078.1"/>
    </source>
</evidence>
<dbReference type="InterPro" id="IPR015095">
    <property type="entry name" value="AlkB_hom8_N"/>
</dbReference>
<dbReference type="InterPro" id="IPR013295">
    <property type="entry name" value="MAL"/>
</dbReference>
<dbReference type="GO" id="GO:0016020">
    <property type="term" value="C:membrane"/>
    <property type="evidence" value="ECO:0007669"/>
    <property type="project" value="UniProtKB-SubCell"/>
</dbReference>
<dbReference type="InterPro" id="IPR008253">
    <property type="entry name" value="Marvel"/>
</dbReference>
<feature type="domain" description="Reverse transcriptase" evidence="10">
    <location>
        <begin position="831"/>
        <end position="1090"/>
    </location>
</feature>
<evidence type="ECO:0000256" key="9">
    <source>
        <dbReference type="SAM" id="Phobius"/>
    </source>
</evidence>
<protein>
    <recommendedName>
        <fullName evidence="3">ribonuclease H</fullName>
        <ecNumber evidence="3">3.1.26.4</ecNumber>
    </recommendedName>
</protein>
<dbReference type="GO" id="GO:0016706">
    <property type="term" value="F:2-oxoglutarate-dependent dioxygenase activity"/>
    <property type="evidence" value="ECO:0007669"/>
    <property type="project" value="InterPro"/>
</dbReference>
<feature type="compositionally biased region" description="Polar residues" evidence="8">
    <location>
        <begin position="58"/>
        <end position="77"/>
    </location>
</feature>
<dbReference type="SUPFAM" id="SSF52266">
    <property type="entry name" value="SGNH hydrolase"/>
    <property type="match status" value="1"/>
</dbReference>
<comment type="caution">
    <text evidence="12">The sequence shown here is derived from an EMBL/GenBank/DDBJ whole genome shotgun (WGS) entry which is preliminary data.</text>
</comment>
<feature type="transmembrane region" description="Helical" evidence="9">
    <location>
        <begin position="365"/>
        <end position="382"/>
    </location>
</feature>
<dbReference type="Pfam" id="PF09004">
    <property type="entry name" value="ALKBH8_N"/>
    <property type="match status" value="1"/>
</dbReference>
<evidence type="ECO:0000256" key="4">
    <source>
        <dbReference type="ARBA" id="ARBA00022692"/>
    </source>
</evidence>
<feature type="region of interest" description="Disordered" evidence="8">
    <location>
        <begin position="105"/>
        <end position="128"/>
    </location>
</feature>
<dbReference type="PROSITE" id="PS51225">
    <property type="entry name" value="MARVEL"/>
    <property type="match status" value="1"/>
</dbReference>
<evidence type="ECO:0000259" key="10">
    <source>
        <dbReference type="PROSITE" id="PS50878"/>
    </source>
</evidence>
<comment type="similarity">
    <text evidence="2">Belongs to the beta type-B retroviral polymerase family. HERV class-II K(HML-2) pol subfamily.</text>
</comment>
<feature type="region of interest" description="Disordered" evidence="8">
    <location>
        <begin position="48"/>
        <end position="90"/>
    </location>
</feature>
<feature type="transmembrane region" description="Helical" evidence="9">
    <location>
        <begin position="245"/>
        <end position="267"/>
    </location>
</feature>
<dbReference type="Gene3D" id="3.30.70.270">
    <property type="match status" value="1"/>
</dbReference>
<evidence type="ECO:0000259" key="11">
    <source>
        <dbReference type="PROSITE" id="PS51225"/>
    </source>
</evidence>
<dbReference type="InterPro" id="IPR043128">
    <property type="entry name" value="Rev_trsase/Diguanyl_cyclase"/>
</dbReference>
<organism evidence="12 13">
    <name type="scientific">Hemibagrus guttatus</name>
    <dbReference type="NCBI Taxonomy" id="175788"/>
    <lineage>
        <taxon>Eukaryota</taxon>
        <taxon>Metazoa</taxon>
        <taxon>Chordata</taxon>
        <taxon>Craniata</taxon>
        <taxon>Vertebrata</taxon>
        <taxon>Euteleostomi</taxon>
        <taxon>Actinopterygii</taxon>
        <taxon>Neopterygii</taxon>
        <taxon>Teleostei</taxon>
        <taxon>Ostariophysi</taxon>
        <taxon>Siluriformes</taxon>
        <taxon>Bagridae</taxon>
        <taxon>Hemibagrus</taxon>
    </lineage>
</organism>
<evidence type="ECO:0000256" key="6">
    <source>
        <dbReference type="ARBA" id="ARBA00023136"/>
    </source>
</evidence>
<reference evidence="12" key="1">
    <citation type="submission" date="2023-06" db="EMBL/GenBank/DDBJ databases">
        <title>Male Hemibagrus guttatus genome.</title>
        <authorList>
            <person name="Bian C."/>
        </authorList>
    </citation>
    <scope>NUCLEOTIDE SEQUENCE</scope>
    <source>
        <strain evidence="12">Male_cb2023</strain>
        <tissue evidence="12">Muscle</tissue>
    </source>
</reference>
<dbReference type="InterPro" id="IPR000477">
    <property type="entry name" value="RT_dom"/>
</dbReference>
<evidence type="ECO:0000256" key="7">
    <source>
        <dbReference type="PROSITE-ProRule" id="PRU00581"/>
    </source>
</evidence>
<dbReference type="Gene3D" id="3.40.50.12690">
    <property type="match status" value="1"/>
</dbReference>
<feature type="transmembrane region" description="Helical" evidence="9">
    <location>
        <begin position="739"/>
        <end position="763"/>
    </location>
</feature>